<name>A0ABU2C903_9BURK</name>
<evidence type="ECO:0000259" key="4">
    <source>
        <dbReference type="SMART" id="SM00854"/>
    </source>
</evidence>
<feature type="domain" description="Capsule synthesis protein CapA" evidence="4">
    <location>
        <begin position="27"/>
        <end position="263"/>
    </location>
</feature>
<keyword evidence="3" id="KW-0732">Signal</keyword>
<dbReference type="RefSeq" id="WP_310373483.1">
    <property type="nucleotide sequence ID" value="NZ_JAVDXT010000002.1"/>
</dbReference>
<comment type="caution">
    <text evidence="5">The sequence shown here is derived from an EMBL/GenBank/DDBJ whole genome shotgun (WGS) entry which is preliminary data.</text>
</comment>
<organism evidence="5 6">
    <name type="scientific">Rhodoferax ferrireducens</name>
    <dbReference type="NCBI Taxonomy" id="192843"/>
    <lineage>
        <taxon>Bacteria</taxon>
        <taxon>Pseudomonadati</taxon>
        <taxon>Pseudomonadota</taxon>
        <taxon>Betaproteobacteria</taxon>
        <taxon>Burkholderiales</taxon>
        <taxon>Comamonadaceae</taxon>
        <taxon>Rhodoferax</taxon>
    </lineage>
</organism>
<dbReference type="InterPro" id="IPR052169">
    <property type="entry name" value="CW_Biosynth-Accessory"/>
</dbReference>
<dbReference type="PANTHER" id="PTHR33393">
    <property type="entry name" value="POLYGLUTAMINE SYNTHESIS ACCESSORY PROTEIN RV0574C-RELATED"/>
    <property type="match status" value="1"/>
</dbReference>
<evidence type="ECO:0000313" key="6">
    <source>
        <dbReference type="Proteomes" id="UP001180487"/>
    </source>
</evidence>
<comment type="similarity">
    <text evidence="1">Belongs to the CapA family.</text>
</comment>
<evidence type="ECO:0000256" key="1">
    <source>
        <dbReference type="ARBA" id="ARBA00005662"/>
    </source>
</evidence>
<dbReference type="PANTHER" id="PTHR33393:SF11">
    <property type="entry name" value="POLYGLUTAMINE SYNTHESIS ACCESSORY PROTEIN RV0574C-RELATED"/>
    <property type="match status" value="1"/>
</dbReference>
<dbReference type="Pfam" id="PF09587">
    <property type="entry name" value="PGA_cap"/>
    <property type="match status" value="1"/>
</dbReference>
<dbReference type="Gene3D" id="3.60.21.10">
    <property type="match status" value="1"/>
</dbReference>
<dbReference type="SMART" id="SM00854">
    <property type="entry name" value="PGA_cap"/>
    <property type="match status" value="1"/>
</dbReference>
<accession>A0ABU2C903</accession>
<feature type="signal peptide" evidence="3">
    <location>
        <begin position="1"/>
        <end position="21"/>
    </location>
</feature>
<dbReference type="CDD" id="cd07381">
    <property type="entry name" value="MPP_CapA"/>
    <property type="match status" value="1"/>
</dbReference>
<dbReference type="Proteomes" id="UP001180487">
    <property type="component" value="Unassembled WGS sequence"/>
</dbReference>
<proteinExistence type="inferred from homology"/>
<sequence length="321" mass="34045">MKTTRTTLLAALLCLPLLSQSAPPTVELLFGGDVMLDDGPGKLIAAGGDPLAPIASILQSADVAIGNLETSVASSGTALDNKIYTFRATPQSVKVLQGRFHAMSVANNHSGDYGRDAFIETLGHLHNAGIASFGGGANLTEAHKPYWIEKNGIRIAVLGYDEFKPRSFEAGAQWAGVAWSEDSHVVADIRAARAAGADVVIPFMHWGWEREPGPSQRQRDLAKLMVQAGADAVVGSHPHVTQGADVVLGKPVIWSLGNLVFDGFELPEAKVGWLLRLSVDKRGIRSWNTVTVRMDADGTPIPDPTTPGPCGRRGSRSLAAC</sequence>
<dbReference type="InterPro" id="IPR029052">
    <property type="entry name" value="Metallo-depent_PP-like"/>
</dbReference>
<feature type="chain" id="PRO_5046078700" evidence="3">
    <location>
        <begin position="22"/>
        <end position="321"/>
    </location>
</feature>
<protein>
    <submittedName>
        <fullName evidence="5">Poly-gamma-glutamate synthesis protein (Capsule biosynthesis protein)</fullName>
    </submittedName>
</protein>
<evidence type="ECO:0000256" key="2">
    <source>
        <dbReference type="SAM" id="MobiDB-lite"/>
    </source>
</evidence>
<keyword evidence="6" id="KW-1185">Reference proteome</keyword>
<dbReference type="InterPro" id="IPR019079">
    <property type="entry name" value="Capsule_synth_CapA"/>
</dbReference>
<evidence type="ECO:0000313" key="5">
    <source>
        <dbReference type="EMBL" id="MDR7377812.1"/>
    </source>
</evidence>
<dbReference type="SUPFAM" id="SSF56300">
    <property type="entry name" value="Metallo-dependent phosphatases"/>
    <property type="match status" value="1"/>
</dbReference>
<gene>
    <name evidence="5" type="ORF">J2X19_002491</name>
</gene>
<dbReference type="EMBL" id="JAVDXT010000002">
    <property type="protein sequence ID" value="MDR7377812.1"/>
    <property type="molecule type" value="Genomic_DNA"/>
</dbReference>
<reference evidence="5 6" key="1">
    <citation type="submission" date="2023-07" db="EMBL/GenBank/DDBJ databases">
        <title>Sorghum-associated microbial communities from plants grown in Nebraska, USA.</title>
        <authorList>
            <person name="Schachtman D."/>
        </authorList>
    </citation>
    <scope>NUCLEOTIDE SEQUENCE [LARGE SCALE GENOMIC DNA]</scope>
    <source>
        <strain evidence="5 6">BE313</strain>
    </source>
</reference>
<feature type="region of interest" description="Disordered" evidence="2">
    <location>
        <begin position="297"/>
        <end position="321"/>
    </location>
</feature>
<evidence type="ECO:0000256" key="3">
    <source>
        <dbReference type="SAM" id="SignalP"/>
    </source>
</evidence>